<evidence type="ECO:0000313" key="2">
    <source>
        <dbReference type="Proteomes" id="UP000000496"/>
    </source>
</evidence>
<proteinExistence type="predicted"/>
<dbReference type="Proteomes" id="UP000000496">
    <property type="component" value="Chromosome gsn.131"/>
</dbReference>
<protein>
    <submittedName>
        <fullName evidence="1">Uncharacterized protein</fullName>
    </submittedName>
</protein>
<accession>F8L338</accession>
<dbReference type="OrthoDB" id="18168at2"/>
<sequence>MPKVIPIDFEPSEIDALKSALVKKQLSYVLITCTEPSDEGDMDVEMDYAGDPVLLSLLMENARERLDYS</sequence>
<dbReference type="AlphaFoldDB" id="F8L338"/>
<organism evidence="1 2">
    <name type="scientific">Simkania negevensis (strain ATCC VR-1471 / DSM 27360 / Z)</name>
    <dbReference type="NCBI Taxonomy" id="331113"/>
    <lineage>
        <taxon>Bacteria</taxon>
        <taxon>Pseudomonadati</taxon>
        <taxon>Chlamydiota</taxon>
        <taxon>Chlamydiia</taxon>
        <taxon>Parachlamydiales</taxon>
        <taxon>Simkaniaceae</taxon>
        <taxon>Simkania</taxon>
    </lineage>
</organism>
<dbReference type="HOGENOM" id="CLU_2773643_0_0_0"/>
<dbReference type="RefSeq" id="WP_013944142.1">
    <property type="nucleotide sequence ID" value="NC_015713.1"/>
</dbReference>
<gene>
    <name evidence="1" type="ordered locus">SNE_A17990</name>
</gene>
<dbReference type="STRING" id="331113.SNE_A17990"/>
<name>F8L338_SIMNZ</name>
<keyword evidence="2" id="KW-1185">Reference proteome</keyword>
<evidence type="ECO:0000313" key="1">
    <source>
        <dbReference type="EMBL" id="CCB89676.1"/>
    </source>
</evidence>
<dbReference type="EMBL" id="FR872582">
    <property type="protein sequence ID" value="CCB89676.1"/>
    <property type="molecule type" value="Genomic_DNA"/>
</dbReference>
<reference evidence="1 2" key="2">
    <citation type="journal article" date="2011" name="Mol. Biol. Evol.">
        <title>Unity in variety--the pan-genome of the Chlamydiae.</title>
        <authorList>
            <person name="Collingro A."/>
            <person name="Tischler P."/>
            <person name="Weinmaier T."/>
            <person name="Penz T."/>
            <person name="Heinz E."/>
            <person name="Brunham R.C."/>
            <person name="Read T.D."/>
            <person name="Bavoil P.M."/>
            <person name="Sachse K."/>
            <person name="Kahane S."/>
            <person name="Friedman M.G."/>
            <person name="Rattei T."/>
            <person name="Myers G.S."/>
            <person name="Horn M."/>
        </authorList>
    </citation>
    <scope>NUCLEOTIDE SEQUENCE [LARGE SCALE GENOMIC DNA]</scope>
    <source>
        <strain evidence="2">ATCC VR-1471 / Z</strain>
    </source>
</reference>
<dbReference type="KEGG" id="sng:SNE_A17990"/>
<reference key="1">
    <citation type="journal article" date="2011" name="Mol. Biol. Evol.">
        <title>Unity in variety -- the pan-genome of the Chlamydiae.</title>
        <authorList>
            <person name="Collingro A."/>
            <person name="Tischler P."/>
            <person name="Weinmaier T."/>
            <person name="Penz T."/>
            <person name="Heinz E."/>
            <person name="Brunham R.C."/>
            <person name="Read T.D."/>
            <person name="Bavoil P.M."/>
            <person name="Sachse K."/>
            <person name="Kahane S."/>
            <person name="Friedman M.G."/>
            <person name="Rattei T."/>
            <person name="Myers G.S.A."/>
            <person name="Horn M."/>
        </authorList>
    </citation>
    <scope>NUCLEOTIDE SEQUENCE</scope>
    <source>
        <strain>Z</strain>
    </source>
</reference>